<evidence type="ECO:0000313" key="3">
    <source>
        <dbReference type="Proteomes" id="UP000256970"/>
    </source>
</evidence>
<dbReference type="InterPro" id="IPR007320">
    <property type="entry name" value="PDCD2_C"/>
</dbReference>
<dbReference type="PANTHER" id="PTHR12298:SF4">
    <property type="entry name" value="PROGRAMMED CELL DEATH PROTEIN 2"/>
    <property type="match status" value="1"/>
</dbReference>
<name>A0A383WJL6_TETOB</name>
<dbReference type="Pfam" id="PF04194">
    <property type="entry name" value="PDCD2_C"/>
    <property type="match status" value="1"/>
</dbReference>
<dbReference type="STRING" id="3088.A0A383WJL6"/>
<dbReference type="Proteomes" id="UP000256970">
    <property type="component" value="Unassembled WGS sequence"/>
</dbReference>
<evidence type="ECO:0000259" key="1">
    <source>
        <dbReference type="Pfam" id="PF04194"/>
    </source>
</evidence>
<keyword evidence="3" id="KW-1185">Reference proteome</keyword>
<feature type="domain" description="Programmed cell death protein 2 C-terminal" evidence="1">
    <location>
        <begin position="246"/>
        <end position="357"/>
    </location>
</feature>
<reference evidence="2 3" key="1">
    <citation type="submission" date="2016-10" db="EMBL/GenBank/DDBJ databases">
        <authorList>
            <person name="Cai Z."/>
        </authorList>
    </citation>
    <scope>NUCLEOTIDE SEQUENCE [LARGE SCALE GENOMIC DNA]</scope>
</reference>
<dbReference type="PANTHER" id="PTHR12298">
    <property type="entry name" value="PCDC2 PROGRAMMED CELL DEATH PROTEIN 2 -RELATED"/>
    <property type="match status" value="1"/>
</dbReference>
<proteinExistence type="predicted"/>
<dbReference type="GO" id="GO:0005737">
    <property type="term" value="C:cytoplasm"/>
    <property type="evidence" value="ECO:0007669"/>
    <property type="project" value="InterPro"/>
</dbReference>
<organism evidence="2 3">
    <name type="scientific">Tetradesmus obliquus</name>
    <name type="common">Green alga</name>
    <name type="synonym">Acutodesmus obliquus</name>
    <dbReference type="NCBI Taxonomy" id="3088"/>
    <lineage>
        <taxon>Eukaryota</taxon>
        <taxon>Viridiplantae</taxon>
        <taxon>Chlorophyta</taxon>
        <taxon>core chlorophytes</taxon>
        <taxon>Chlorophyceae</taxon>
        <taxon>CS clade</taxon>
        <taxon>Sphaeropleales</taxon>
        <taxon>Scenedesmaceae</taxon>
        <taxon>Tetradesmus</taxon>
    </lineage>
</organism>
<evidence type="ECO:0000313" key="2">
    <source>
        <dbReference type="EMBL" id="SZX77648.1"/>
    </source>
</evidence>
<accession>A0A383WJL6</accession>
<protein>
    <recommendedName>
        <fullName evidence="1">Programmed cell death protein 2 C-terminal domain-containing protein</fullName>
    </recommendedName>
</protein>
<sequence>MPARPDPLVESDDEQEEDVEYMLGFVDDPEKPTDLLRHRFPSKVGGVPAWLDPLNLPTAEQLTCGLTGRTLQFLLQVYCPVDDNPVDAFHRAIFLFVSPRGDELAKPGAVRALRCQLRRANPFYGDTPAPASQLGPKQLQAAEQQLSLERDPWKVATVEQQIAKGDDATVAALAAAGPALFVEQELIVEPEPEEDEEGATGAGSTEVQRLLAAYRSRVAAEGEYDEQELPGELVDELEGAAGPAARTFAAFQARTALAPEQCLRYCFQPGATPLWPSASRLPAAGDIPLCPHCGAQRRFEFQVMPQLLSLMELDAEDPHAPDWGTIAVYTCPSSCSPPPVQGAGGHSAYVEEFVWVQPS</sequence>
<dbReference type="EMBL" id="FNXT01001291">
    <property type="protein sequence ID" value="SZX77648.1"/>
    <property type="molecule type" value="Genomic_DNA"/>
</dbReference>
<gene>
    <name evidence="2" type="ORF">BQ4739_LOCUS17999</name>
</gene>
<dbReference type="AlphaFoldDB" id="A0A383WJL6"/>